<evidence type="ECO:0000313" key="2">
    <source>
        <dbReference type="Proteomes" id="UP001329915"/>
    </source>
</evidence>
<dbReference type="Proteomes" id="UP001329915">
    <property type="component" value="Chromosome"/>
</dbReference>
<dbReference type="RefSeq" id="WP_366923307.1">
    <property type="nucleotide sequence ID" value="NZ_CP121694.1"/>
</dbReference>
<organism evidence="1 2">
    <name type="scientific">Metallumcola ferriviriculae</name>
    <dbReference type="NCBI Taxonomy" id="3039180"/>
    <lineage>
        <taxon>Bacteria</taxon>
        <taxon>Bacillati</taxon>
        <taxon>Bacillota</taxon>
        <taxon>Clostridia</taxon>
        <taxon>Neomoorellales</taxon>
        <taxon>Desulfitibacteraceae</taxon>
        <taxon>Metallumcola</taxon>
    </lineage>
</organism>
<sequence length="177" mass="19882">MDLLRIGEKVISKKRVLRSVDKIFELRAMGISQTETAKKVGVDRTLVSRLESLGEVRKGAPIAVLGFPIKNRDEVEAVLNKEGVEFYLILTEEQRRGFLHQNGLELFNYVMDIIAQLKEYDQVVVIGSNYRIELMSAVIGRDVVGLEIGKSPIEEDKLVSLEEVRRVIKILKGGGDS</sequence>
<dbReference type="EMBL" id="CP121694">
    <property type="protein sequence ID" value="WRO20409.1"/>
    <property type="molecule type" value="Genomic_DNA"/>
</dbReference>
<dbReference type="KEGG" id="dbc:MFMK1_000177"/>
<reference evidence="1 2" key="1">
    <citation type="submission" date="2023-04" db="EMBL/GenBank/DDBJ databases">
        <authorList>
            <person name="Hsu D."/>
        </authorList>
    </citation>
    <scope>NUCLEOTIDE SEQUENCE [LARGE SCALE GENOMIC DNA]</scope>
    <source>
        <strain evidence="1 2">MK1</strain>
    </source>
</reference>
<dbReference type="AlphaFoldDB" id="A0AAU0UHM2"/>
<accession>A0AAU0UHM2</accession>
<proteinExistence type="predicted"/>
<name>A0AAU0UHM2_9FIRM</name>
<protein>
    <submittedName>
        <fullName evidence="1">Transcriptional regulator</fullName>
    </submittedName>
</protein>
<evidence type="ECO:0000313" key="1">
    <source>
        <dbReference type="EMBL" id="WRO20409.1"/>
    </source>
</evidence>
<keyword evidence="2" id="KW-1185">Reference proteome</keyword>
<gene>
    <name evidence="1" type="ORF">MFMK1_000177</name>
</gene>